<name>A0ACB5UDS9_CANBO</name>
<protein>
    <submittedName>
        <fullName evidence="1">Unnamed protein product</fullName>
    </submittedName>
</protein>
<proteinExistence type="predicted"/>
<keyword evidence="2" id="KW-1185">Reference proteome</keyword>
<reference evidence="1" key="1">
    <citation type="submission" date="2023-04" db="EMBL/GenBank/DDBJ databases">
        <title>Candida boidinii NBRC 1967.</title>
        <authorList>
            <person name="Ichikawa N."/>
            <person name="Sato H."/>
            <person name="Tonouchi N."/>
        </authorList>
    </citation>
    <scope>NUCLEOTIDE SEQUENCE</scope>
    <source>
        <strain evidence="1">NBRC 1967</strain>
    </source>
</reference>
<gene>
    <name evidence="1" type="ORF">Cboi01_000678100</name>
</gene>
<dbReference type="Proteomes" id="UP001165101">
    <property type="component" value="Unassembled WGS sequence"/>
</dbReference>
<accession>A0ACB5UDS9</accession>
<comment type="caution">
    <text evidence="1">The sequence shown here is derived from an EMBL/GenBank/DDBJ whole genome shotgun (WGS) entry which is preliminary data.</text>
</comment>
<sequence length="431" mass="48946">MSSEDLIAPTKLNNEIDILNEPKLDPLSTKAQTFLKLLKDQRQRAYYSTGIVSLDSSLNESKGFKSPGVYDISCCPGNVGKWELIFKLIVTFLQKNGADTECETNNKPDTKGKKVLIIRTLKNIPWFKLKQMKGYKDTFSESMDYLEIGSLSALIYLLKNDLSKYGLIVIDFFSSLYQNCLLDMKQLIDLKKSEKLNSFKTNGQENQTSDAKSGSEHTASRGSLKRDREGNVINNPNKIMSLIIQDIMILLNSTSEKNGSIFITTGNMSSVGQKFYSNSSKSYIDQTENNYFNGMSPKLIKQQTLVPTMPLNGPWSSYFTNRIILYKDWIDKQLKVSGLQKNLTIPEYYSKLKNDLMVKKTHFLCIGIDNSSGQKIFNDGFFDFDESGIKYPIAALTPESKKWKNLMNKSILNELREIPDSQPQEDENIII</sequence>
<dbReference type="EMBL" id="BSXV01011489">
    <property type="protein sequence ID" value="GMF08960.1"/>
    <property type="molecule type" value="Genomic_DNA"/>
</dbReference>
<evidence type="ECO:0000313" key="1">
    <source>
        <dbReference type="EMBL" id="GMF08960.1"/>
    </source>
</evidence>
<organism evidence="1 2">
    <name type="scientific">Candida boidinii</name>
    <name type="common">Yeast</name>
    <dbReference type="NCBI Taxonomy" id="5477"/>
    <lineage>
        <taxon>Eukaryota</taxon>
        <taxon>Fungi</taxon>
        <taxon>Dikarya</taxon>
        <taxon>Ascomycota</taxon>
        <taxon>Saccharomycotina</taxon>
        <taxon>Pichiomycetes</taxon>
        <taxon>Pichiales</taxon>
        <taxon>Pichiaceae</taxon>
        <taxon>Ogataea</taxon>
        <taxon>Ogataea/Candida clade</taxon>
    </lineage>
</organism>
<evidence type="ECO:0000313" key="2">
    <source>
        <dbReference type="Proteomes" id="UP001165101"/>
    </source>
</evidence>